<dbReference type="Pfam" id="PF12796">
    <property type="entry name" value="Ank_2"/>
    <property type="match status" value="2"/>
</dbReference>
<dbReference type="PANTHER" id="PTHR24173">
    <property type="entry name" value="ANKYRIN REPEAT CONTAINING"/>
    <property type="match status" value="1"/>
</dbReference>
<feature type="repeat" description="ANK" evidence="3">
    <location>
        <begin position="224"/>
        <end position="256"/>
    </location>
</feature>
<feature type="repeat" description="ANK" evidence="3">
    <location>
        <begin position="351"/>
        <end position="383"/>
    </location>
</feature>
<dbReference type="PROSITE" id="PS50297">
    <property type="entry name" value="ANK_REP_REGION"/>
    <property type="match status" value="5"/>
</dbReference>
<dbReference type="Gene3D" id="1.25.40.20">
    <property type="entry name" value="Ankyrin repeat-containing domain"/>
    <property type="match status" value="1"/>
</dbReference>
<feature type="repeat" description="ANK" evidence="3">
    <location>
        <begin position="257"/>
        <end position="289"/>
    </location>
</feature>
<proteinExistence type="predicted"/>
<dbReference type="AlphaFoldDB" id="A0A0G4HFP1"/>
<dbReference type="SMART" id="SM00248">
    <property type="entry name" value="ANK"/>
    <property type="match status" value="9"/>
</dbReference>
<accession>A0A0G4HFP1</accession>
<evidence type="ECO:0000256" key="3">
    <source>
        <dbReference type="PROSITE-ProRule" id="PRU00023"/>
    </source>
</evidence>
<gene>
    <name evidence="5" type="ORF">Cvel_27143</name>
</gene>
<feature type="region of interest" description="Disordered" evidence="4">
    <location>
        <begin position="877"/>
        <end position="912"/>
    </location>
</feature>
<dbReference type="InterPro" id="IPR032675">
    <property type="entry name" value="LRR_dom_sf"/>
</dbReference>
<dbReference type="SUPFAM" id="SSF48403">
    <property type="entry name" value="Ankyrin repeat"/>
    <property type="match status" value="1"/>
</dbReference>
<name>A0A0G4HFP1_9ALVE</name>
<dbReference type="Pfam" id="PF00023">
    <property type="entry name" value="Ank"/>
    <property type="match status" value="2"/>
</dbReference>
<organism evidence="5">
    <name type="scientific">Chromera velia CCMP2878</name>
    <dbReference type="NCBI Taxonomy" id="1169474"/>
    <lineage>
        <taxon>Eukaryota</taxon>
        <taxon>Sar</taxon>
        <taxon>Alveolata</taxon>
        <taxon>Colpodellida</taxon>
        <taxon>Chromeraceae</taxon>
        <taxon>Chromera</taxon>
    </lineage>
</organism>
<keyword evidence="1" id="KW-0677">Repeat</keyword>
<dbReference type="VEuPathDB" id="CryptoDB:Cvel_27143"/>
<dbReference type="PANTHER" id="PTHR24173:SF74">
    <property type="entry name" value="ANKYRIN REPEAT DOMAIN-CONTAINING PROTEIN 16"/>
    <property type="match status" value="1"/>
</dbReference>
<dbReference type="EMBL" id="CDMZ01002564">
    <property type="protein sequence ID" value="CEM42917.1"/>
    <property type="molecule type" value="Genomic_DNA"/>
</dbReference>
<feature type="compositionally biased region" description="Low complexity" evidence="4">
    <location>
        <begin position="877"/>
        <end position="889"/>
    </location>
</feature>
<sequence>MAESPGSPCRRPFGYLSGLLTQQTQQEHKRKRDRRTQGEGRGHKFCGLPCKFTPKLAFMQAPPALLQAIQGGDVAQVERQWHHLVQPPSPDLLVFLLNEGSVRGHVEVVRFLLRHGADPKRHDFRGWLPLGGASANGHSETVQALLEGGADPSGLDGEGVPALMLAAETGKVVVVSQLLRAGADPNFVDVRGFSPLISAVAHGHVATATFLIHNHADVRHRGPFGMTALHYAVLGGHEDVAVLLVDTGAVVGERNDHGDTPLALAAAEGSEGISAMLLAAGSEPNSVDGMGRTPLAKAAMKGHTGVVHLLLMFRARICASALSYAAKNGHTETVDLLLQASGAPDVNARVETMTPVYVAAGFGESETVAVLLREGGDPSLTDSDGKSAVDAAEHFGHRSLAEWLRRRVEEGGEGRVEGVGEGGEFGEPSFDFDWIERQSRDFAPLASTLVPQNGADAPAVALWPLSVLRFLSKKREAVPIRHEVETTLLRLGMPPEEVEKVRQAAVSALVEGEGEGEIDYFKFPFWGGSAVVCLSYPWLSEHHPDPDCFHLRTVVDFLDALWWARGDRGKDVFVFWDFMSLRKRGGNQDLNVERTEESPSFFEGVSEAQPGGGVGVGGDRTETAKRLAEIDRWYSSPLTFVCMTDLVPRGALNSTPYQSRGWPTFEMFVSGFKDSRRVLQIPAPEGFTGVTAFHSDMGEFSGQSHAPPPSPTSPALFDQTIDRRVFTNGSDSGRVKSLYLRFVERSAPSVLSLSFKGRPGFSNPNACALADLFRFIHSKRITLSIRRLDLSGTSVGNEGVAALVDALRTAPHLREIDFSATAVSVPTLDILERGVRQGQFHSVRRIILHHCDQIDDSCESTLLALREAWGARGRSEASSASSSASFSFSTPPPSSLCAPSADGAISCSEEAT</sequence>
<feature type="repeat" description="ANK" evidence="3">
    <location>
        <begin position="158"/>
        <end position="190"/>
    </location>
</feature>
<evidence type="ECO:0000313" key="5">
    <source>
        <dbReference type="EMBL" id="CEM42917.1"/>
    </source>
</evidence>
<evidence type="ECO:0000256" key="1">
    <source>
        <dbReference type="ARBA" id="ARBA00022737"/>
    </source>
</evidence>
<reference evidence="5" key="1">
    <citation type="submission" date="2014-11" db="EMBL/GenBank/DDBJ databases">
        <authorList>
            <person name="Otto D Thomas"/>
            <person name="Naeem Raeece"/>
        </authorList>
    </citation>
    <scope>NUCLEOTIDE SEQUENCE</scope>
</reference>
<evidence type="ECO:0000256" key="4">
    <source>
        <dbReference type="SAM" id="MobiDB-lite"/>
    </source>
</evidence>
<dbReference type="PROSITE" id="PS50088">
    <property type="entry name" value="ANK_REPEAT"/>
    <property type="match status" value="5"/>
</dbReference>
<keyword evidence="2 3" id="KW-0040">ANK repeat</keyword>
<dbReference type="InterPro" id="IPR002110">
    <property type="entry name" value="Ankyrin_rpt"/>
</dbReference>
<dbReference type="Gene3D" id="3.80.10.10">
    <property type="entry name" value="Ribonuclease Inhibitor"/>
    <property type="match status" value="1"/>
</dbReference>
<feature type="repeat" description="ANK" evidence="3">
    <location>
        <begin position="125"/>
        <end position="157"/>
    </location>
</feature>
<dbReference type="InterPro" id="IPR036770">
    <property type="entry name" value="Ankyrin_rpt-contain_sf"/>
</dbReference>
<dbReference type="SUPFAM" id="SSF52047">
    <property type="entry name" value="RNI-like"/>
    <property type="match status" value="1"/>
</dbReference>
<feature type="region of interest" description="Disordered" evidence="4">
    <location>
        <begin position="20"/>
        <end position="41"/>
    </location>
</feature>
<evidence type="ECO:0000256" key="2">
    <source>
        <dbReference type="ARBA" id="ARBA00023043"/>
    </source>
</evidence>
<dbReference type="PhylomeDB" id="A0A0G4HFP1"/>
<protein>
    <submittedName>
        <fullName evidence="5">Uncharacterized protein</fullName>
    </submittedName>
</protein>